<comment type="caution">
    <text evidence="4">The sequence shown here is derived from an EMBL/GenBank/DDBJ whole genome shotgun (WGS) entry which is preliminary data.</text>
</comment>
<dbReference type="GO" id="GO:0005737">
    <property type="term" value="C:cytoplasm"/>
    <property type="evidence" value="ECO:0007669"/>
    <property type="project" value="TreeGrafter"/>
</dbReference>
<dbReference type="SMART" id="SM00324">
    <property type="entry name" value="RhoGAP"/>
    <property type="match status" value="1"/>
</dbReference>
<organism evidence="4 5">
    <name type="scientific">Lymnaea stagnalis</name>
    <name type="common">Great pond snail</name>
    <name type="synonym">Helix stagnalis</name>
    <dbReference type="NCBI Taxonomy" id="6523"/>
    <lineage>
        <taxon>Eukaryota</taxon>
        <taxon>Metazoa</taxon>
        <taxon>Spiralia</taxon>
        <taxon>Lophotrochozoa</taxon>
        <taxon>Mollusca</taxon>
        <taxon>Gastropoda</taxon>
        <taxon>Heterobranchia</taxon>
        <taxon>Euthyneura</taxon>
        <taxon>Panpulmonata</taxon>
        <taxon>Hygrophila</taxon>
        <taxon>Lymnaeoidea</taxon>
        <taxon>Lymnaeidae</taxon>
        <taxon>Lymnaea</taxon>
    </lineage>
</organism>
<protein>
    <recommendedName>
        <fullName evidence="3">Rho-GAP domain-containing protein</fullName>
    </recommendedName>
</protein>
<dbReference type="Proteomes" id="UP001497497">
    <property type="component" value="Unassembled WGS sequence"/>
</dbReference>
<dbReference type="Pfam" id="PF00620">
    <property type="entry name" value="RhoGAP"/>
    <property type="match status" value="1"/>
</dbReference>
<dbReference type="InterPro" id="IPR057323">
    <property type="entry name" value="RHG40/28/18_ubiquitin"/>
</dbReference>
<dbReference type="InterPro" id="IPR008936">
    <property type="entry name" value="Rho_GTPase_activation_prot"/>
</dbReference>
<dbReference type="SUPFAM" id="SSF48350">
    <property type="entry name" value="GTPase activation domain, GAP"/>
    <property type="match status" value="1"/>
</dbReference>
<gene>
    <name evidence="4" type="ORF">GSLYS_00018591001</name>
</gene>
<dbReference type="GO" id="GO:0030833">
    <property type="term" value="P:regulation of actin filament polymerization"/>
    <property type="evidence" value="ECO:0007669"/>
    <property type="project" value="TreeGrafter"/>
</dbReference>
<evidence type="ECO:0000259" key="3">
    <source>
        <dbReference type="PROSITE" id="PS50238"/>
    </source>
</evidence>
<dbReference type="GO" id="GO:0007165">
    <property type="term" value="P:signal transduction"/>
    <property type="evidence" value="ECO:0007669"/>
    <property type="project" value="InterPro"/>
</dbReference>
<keyword evidence="5" id="KW-1185">Reference proteome</keyword>
<dbReference type="Gene3D" id="1.10.555.10">
    <property type="entry name" value="Rho GTPase activation protein"/>
    <property type="match status" value="1"/>
</dbReference>
<evidence type="ECO:0000256" key="1">
    <source>
        <dbReference type="ARBA" id="ARBA00022468"/>
    </source>
</evidence>
<reference evidence="4 5" key="1">
    <citation type="submission" date="2024-04" db="EMBL/GenBank/DDBJ databases">
        <authorList>
            <consortium name="Genoscope - CEA"/>
            <person name="William W."/>
        </authorList>
    </citation>
    <scope>NUCLEOTIDE SEQUENCE [LARGE SCALE GENOMIC DNA]</scope>
</reference>
<sequence>MMATLLLCHQWSTSASMRCLSTTAARLRTVTKPSGVDSGRKPWRQGLAGVCQARMFDADVLAGFKLRSWVHSRCPDERLLRGIWSHGGSNVWKYLSQDLGPLTYNYRSLHLTPAYTCNIPVVLPAFIPVADEKLGPTLITDMSQEDQLRIKHLAYEEMKPFLSNNKVKYKSRPTAEIARQVYGGSSMFGTALALLANMDIQAKKINPNFKVPLVFKLFLGHIHLFGHKTQGILQTDGSDDNVLLLKKEIEEKFNVDSMFRISGNYSVHDVSSTFKHFLKELPVPLITTEKIELFPEMFSLDFLEKQMIGMNLYILMMNPEHRDSLEFLLCFMSALTDFVTFNGMDAASLANALAPFVFKVNAGDDRTRLNKLTNALRVMIHYHLLLFYVPPQLIKKLRYQYEKGEPPKPQPGFLFGKKKTKELEPDKKLEKIKVTRLEVRAPDLPIRIKVMKVDEDTKAGDLMKEYISLSSIERRAQSEMVQVRVDMGIDATPLEEFHLYEMNGNIGHRLINPETKILDVYRTNPNGDFVISKRSKLV</sequence>
<feature type="signal peptide" evidence="2">
    <location>
        <begin position="1"/>
        <end position="16"/>
    </location>
</feature>
<dbReference type="EMBL" id="CAXITT010000677">
    <property type="protein sequence ID" value="CAL1545112.1"/>
    <property type="molecule type" value="Genomic_DNA"/>
</dbReference>
<dbReference type="GO" id="GO:0051056">
    <property type="term" value="P:regulation of small GTPase mediated signal transduction"/>
    <property type="evidence" value="ECO:0007669"/>
    <property type="project" value="TreeGrafter"/>
</dbReference>
<dbReference type="InterPro" id="IPR000198">
    <property type="entry name" value="RhoGAP_dom"/>
</dbReference>
<feature type="chain" id="PRO_5043965608" description="Rho-GAP domain-containing protein" evidence="2">
    <location>
        <begin position="17"/>
        <end position="538"/>
    </location>
</feature>
<name>A0AAV2IDZ9_LYMST</name>
<proteinExistence type="predicted"/>
<dbReference type="PROSITE" id="PS50238">
    <property type="entry name" value="RHOGAP"/>
    <property type="match status" value="1"/>
</dbReference>
<feature type="domain" description="Rho-GAP" evidence="3">
    <location>
        <begin position="196"/>
        <end position="387"/>
    </location>
</feature>
<dbReference type="Pfam" id="PF25442">
    <property type="entry name" value="Ubiquitin_RHG40_C"/>
    <property type="match status" value="1"/>
</dbReference>
<keyword evidence="2" id="KW-0732">Signal</keyword>
<dbReference type="PANTHER" id="PTHR14963">
    <property type="entry name" value="RHO GTPASE ACTIVATING PROTEIN 18,19-RELATED"/>
    <property type="match status" value="1"/>
</dbReference>
<evidence type="ECO:0000313" key="5">
    <source>
        <dbReference type="Proteomes" id="UP001497497"/>
    </source>
</evidence>
<evidence type="ECO:0000256" key="2">
    <source>
        <dbReference type="SAM" id="SignalP"/>
    </source>
</evidence>
<accession>A0AAV2IDZ9</accession>
<evidence type="ECO:0000313" key="4">
    <source>
        <dbReference type="EMBL" id="CAL1545112.1"/>
    </source>
</evidence>
<dbReference type="PANTHER" id="PTHR14963:SF1">
    <property type="entry name" value="RHO GTPASE-ACTIVATING PROTEIN CONUNDRUM"/>
    <property type="match status" value="1"/>
</dbReference>
<dbReference type="GO" id="GO:0005096">
    <property type="term" value="F:GTPase activator activity"/>
    <property type="evidence" value="ECO:0007669"/>
    <property type="project" value="UniProtKB-KW"/>
</dbReference>
<dbReference type="AlphaFoldDB" id="A0AAV2IDZ9"/>
<keyword evidence="1" id="KW-0343">GTPase activation</keyword>